<dbReference type="EC" id="3.1.3.16" evidence="4"/>
<evidence type="ECO:0000256" key="2">
    <source>
        <dbReference type="ARBA" id="ARBA00001946"/>
    </source>
</evidence>
<evidence type="ECO:0000256" key="11">
    <source>
        <dbReference type="ARBA" id="ARBA00048336"/>
    </source>
</evidence>
<evidence type="ECO:0000256" key="7">
    <source>
        <dbReference type="ARBA" id="ARBA00022842"/>
    </source>
</evidence>
<evidence type="ECO:0000256" key="6">
    <source>
        <dbReference type="ARBA" id="ARBA00022801"/>
    </source>
</evidence>
<keyword evidence="6 12" id="KW-0378">Hydrolase</keyword>
<dbReference type="GO" id="GO:0009738">
    <property type="term" value="P:abscisic acid-activated signaling pathway"/>
    <property type="evidence" value="ECO:0007669"/>
    <property type="project" value="UniProtKB-ARBA"/>
</dbReference>
<dbReference type="InterPro" id="IPR015655">
    <property type="entry name" value="PP2C"/>
</dbReference>
<dbReference type="PROSITE" id="PS01032">
    <property type="entry name" value="PPM_1"/>
    <property type="match status" value="1"/>
</dbReference>
<dbReference type="InterPro" id="IPR001932">
    <property type="entry name" value="PPM-type_phosphatase-like_dom"/>
</dbReference>
<evidence type="ECO:0000256" key="8">
    <source>
        <dbReference type="ARBA" id="ARBA00022912"/>
    </source>
</evidence>
<dbReference type="CDD" id="cd00143">
    <property type="entry name" value="PP2Cc"/>
    <property type="match status" value="1"/>
</dbReference>
<gene>
    <name evidence="15" type="ORF">CCAM_LOCUS22924</name>
</gene>
<keyword evidence="7" id="KW-0460">Magnesium</keyword>
<protein>
    <recommendedName>
        <fullName evidence="4">protein-serine/threonine phosphatase</fullName>
        <ecNumber evidence="4">3.1.3.16</ecNumber>
    </recommendedName>
</protein>
<proteinExistence type="inferred from homology"/>
<evidence type="ECO:0000256" key="3">
    <source>
        <dbReference type="ARBA" id="ARBA00006702"/>
    </source>
</evidence>
<dbReference type="SMART" id="SM00332">
    <property type="entry name" value="PP2Cc"/>
    <property type="match status" value="1"/>
</dbReference>
<evidence type="ECO:0000256" key="9">
    <source>
        <dbReference type="ARBA" id="ARBA00023211"/>
    </source>
</evidence>
<dbReference type="Proteomes" id="UP000595140">
    <property type="component" value="Unassembled WGS sequence"/>
</dbReference>
<feature type="compositionally biased region" description="Polar residues" evidence="13">
    <location>
        <begin position="67"/>
        <end position="77"/>
    </location>
</feature>
<comment type="catalytic activity">
    <reaction evidence="10">
        <text>O-phospho-L-seryl-[protein] + H2O = L-seryl-[protein] + phosphate</text>
        <dbReference type="Rhea" id="RHEA:20629"/>
        <dbReference type="Rhea" id="RHEA-COMP:9863"/>
        <dbReference type="Rhea" id="RHEA-COMP:11604"/>
        <dbReference type="ChEBI" id="CHEBI:15377"/>
        <dbReference type="ChEBI" id="CHEBI:29999"/>
        <dbReference type="ChEBI" id="CHEBI:43474"/>
        <dbReference type="ChEBI" id="CHEBI:83421"/>
        <dbReference type="EC" id="3.1.3.16"/>
    </reaction>
</comment>
<dbReference type="GO" id="GO:0004722">
    <property type="term" value="F:protein serine/threonine phosphatase activity"/>
    <property type="evidence" value="ECO:0007669"/>
    <property type="project" value="UniProtKB-EC"/>
</dbReference>
<evidence type="ECO:0000256" key="1">
    <source>
        <dbReference type="ARBA" id="ARBA00001936"/>
    </source>
</evidence>
<keyword evidence="8 12" id="KW-0904">Protein phosphatase</keyword>
<comment type="cofactor">
    <cofactor evidence="1">
        <name>Mn(2+)</name>
        <dbReference type="ChEBI" id="CHEBI:29035"/>
    </cofactor>
</comment>
<evidence type="ECO:0000313" key="16">
    <source>
        <dbReference type="Proteomes" id="UP000595140"/>
    </source>
</evidence>
<feature type="region of interest" description="Disordered" evidence="13">
    <location>
        <begin position="58"/>
        <end position="77"/>
    </location>
</feature>
<evidence type="ECO:0000259" key="14">
    <source>
        <dbReference type="PROSITE" id="PS51746"/>
    </source>
</evidence>
<dbReference type="FunFam" id="3.60.40.10:FF:000044">
    <property type="entry name" value="probable protein phosphatase 2C 25"/>
    <property type="match status" value="1"/>
</dbReference>
<keyword evidence="9" id="KW-0464">Manganese</keyword>
<dbReference type="Pfam" id="PF00481">
    <property type="entry name" value="PP2C"/>
    <property type="match status" value="1"/>
</dbReference>
<evidence type="ECO:0000256" key="4">
    <source>
        <dbReference type="ARBA" id="ARBA00013081"/>
    </source>
</evidence>
<comment type="cofactor">
    <cofactor evidence="2">
        <name>Mg(2+)</name>
        <dbReference type="ChEBI" id="CHEBI:18420"/>
    </cofactor>
</comment>
<comment type="similarity">
    <text evidence="3 12">Belongs to the PP2C family.</text>
</comment>
<feature type="domain" description="PPM-type phosphatase" evidence="14">
    <location>
        <begin position="122"/>
        <end position="372"/>
    </location>
</feature>
<keyword evidence="5" id="KW-0479">Metal-binding</keyword>
<name>A0A484LZD1_9ASTE</name>
<reference evidence="15 16" key="1">
    <citation type="submission" date="2018-04" db="EMBL/GenBank/DDBJ databases">
        <authorList>
            <person name="Vogel A."/>
        </authorList>
    </citation>
    <scope>NUCLEOTIDE SEQUENCE [LARGE SCALE GENOMIC DNA]</scope>
</reference>
<evidence type="ECO:0000313" key="15">
    <source>
        <dbReference type="EMBL" id="VFQ81148.1"/>
    </source>
</evidence>
<accession>A0A484LZD1</accession>
<dbReference type="PROSITE" id="PS51746">
    <property type="entry name" value="PPM_2"/>
    <property type="match status" value="1"/>
</dbReference>
<dbReference type="OrthoDB" id="10264738at2759"/>
<dbReference type="EMBL" id="OOIL02002239">
    <property type="protein sequence ID" value="VFQ81148.1"/>
    <property type="molecule type" value="Genomic_DNA"/>
</dbReference>
<evidence type="ECO:0000256" key="10">
    <source>
        <dbReference type="ARBA" id="ARBA00047761"/>
    </source>
</evidence>
<dbReference type="PANTHER" id="PTHR47992">
    <property type="entry name" value="PROTEIN PHOSPHATASE"/>
    <property type="match status" value="1"/>
</dbReference>
<dbReference type="InterPro" id="IPR036457">
    <property type="entry name" value="PPM-type-like_dom_sf"/>
</dbReference>
<evidence type="ECO:0000256" key="12">
    <source>
        <dbReference type="RuleBase" id="RU003465"/>
    </source>
</evidence>
<keyword evidence="16" id="KW-1185">Reference proteome</keyword>
<dbReference type="SMART" id="SM00331">
    <property type="entry name" value="PP2C_SIG"/>
    <property type="match status" value="1"/>
</dbReference>
<dbReference type="AlphaFoldDB" id="A0A484LZD1"/>
<evidence type="ECO:0000256" key="13">
    <source>
        <dbReference type="SAM" id="MobiDB-lite"/>
    </source>
</evidence>
<dbReference type="InterPro" id="IPR000222">
    <property type="entry name" value="PP2C_BS"/>
</dbReference>
<dbReference type="SUPFAM" id="SSF81606">
    <property type="entry name" value="PP2C-like"/>
    <property type="match status" value="1"/>
</dbReference>
<evidence type="ECO:0000256" key="5">
    <source>
        <dbReference type="ARBA" id="ARBA00022723"/>
    </source>
</evidence>
<dbReference type="Gene3D" id="3.60.40.10">
    <property type="entry name" value="PPM-type phosphatase domain"/>
    <property type="match status" value="1"/>
</dbReference>
<sequence length="377" mass="40739">MPCAAVHSPVFSPSPIFSKSTALSPISRNLIAASSLSPPSSSPAWPLCSLSLRLPNQTRDSAREESNSVSFRSTSSPVTAPVLKRKRPARIDIPVAPFDLEQSVRTPRSEDRLDEVEVEGEGYSVYCKRGKRGAMEDRYSAIVDLQGSKQAFFAVYDGHGGARAAEFAAANMGRNIMNEVAVGSEEDIECAVKAGYLTTDEEFLKQNARGGTSCVTALIHKGKLVVSNAGDCRAVMSRGGVAEALTVDHRPSRESERQRIEELGGYVDCRYGVWRIQGSLAVSRGIGDSGLKRWVIAEPETTVISTEPEFEFLILASDGVWDKVSNQEAVDTVRSSCIGVENPNPLSACKELVNMALTRGSFDDISAMVIHIGHFVP</sequence>
<comment type="catalytic activity">
    <reaction evidence="11">
        <text>O-phospho-L-threonyl-[protein] + H2O = L-threonyl-[protein] + phosphate</text>
        <dbReference type="Rhea" id="RHEA:47004"/>
        <dbReference type="Rhea" id="RHEA-COMP:11060"/>
        <dbReference type="Rhea" id="RHEA-COMP:11605"/>
        <dbReference type="ChEBI" id="CHEBI:15377"/>
        <dbReference type="ChEBI" id="CHEBI:30013"/>
        <dbReference type="ChEBI" id="CHEBI:43474"/>
        <dbReference type="ChEBI" id="CHEBI:61977"/>
        <dbReference type="EC" id="3.1.3.16"/>
    </reaction>
</comment>
<organism evidence="15 16">
    <name type="scientific">Cuscuta campestris</name>
    <dbReference type="NCBI Taxonomy" id="132261"/>
    <lineage>
        <taxon>Eukaryota</taxon>
        <taxon>Viridiplantae</taxon>
        <taxon>Streptophyta</taxon>
        <taxon>Embryophyta</taxon>
        <taxon>Tracheophyta</taxon>
        <taxon>Spermatophyta</taxon>
        <taxon>Magnoliopsida</taxon>
        <taxon>eudicotyledons</taxon>
        <taxon>Gunneridae</taxon>
        <taxon>Pentapetalae</taxon>
        <taxon>asterids</taxon>
        <taxon>lamiids</taxon>
        <taxon>Solanales</taxon>
        <taxon>Convolvulaceae</taxon>
        <taxon>Cuscuteae</taxon>
        <taxon>Cuscuta</taxon>
        <taxon>Cuscuta subgen. Grammica</taxon>
        <taxon>Cuscuta sect. Cleistogrammica</taxon>
    </lineage>
</organism>
<dbReference type="GO" id="GO:0046872">
    <property type="term" value="F:metal ion binding"/>
    <property type="evidence" value="ECO:0007669"/>
    <property type="project" value="UniProtKB-KW"/>
</dbReference>